<protein>
    <recommendedName>
        <fullName evidence="1">DUF7924 domain-containing protein</fullName>
    </recommendedName>
</protein>
<evidence type="ECO:0000313" key="3">
    <source>
        <dbReference type="Proteomes" id="UP000224080"/>
    </source>
</evidence>
<reference evidence="2 3" key="1">
    <citation type="submission" date="2017-10" db="EMBL/GenBank/DDBJ databases">
        <title>Comparative genomics in systemic dimorphic fungi from Ajellomycetaceae.</title>
        <authorList>
            <person name="Munoz J.F."/>
            <person name="Mcewen J.G."/>
            <person name="Clay O.K."/>
            <person name="Cuomo C.A."/>
        </authorList>
    </citation>
    <scope>NUCLEOTIDE SEQUENCE [LARGE SCALE GENOMIC DNA]</scope>
    <source>
        <strain evidence="2 3">UAMH130</strain>
    </source>
</reference>
<dbReference type="InterPro" id="IPR043128">
    <property type="entry name" value="Rev_trsase/Diguanyl_cyclase"/>
</dbReference>
<dbReference type="Gene3D" id="3.30.70.270">
    <property type="match status" value="1"/>
</dbReference>
<name>A0A2B7X567_9EURO</name>
<organism evidence="2 3">
    <name type="scientific">Blastomyces parvus</name>
    <dbReference type="NCBI Taxonomy" id="2060905"/>
    <lineage>
        <taxon>Eukaryota</taxon>
        <taxon>Fungi</taxon>
        <taxon>Dikarya</taxon>
        <taxon>Ascomycota</taxon>
        <taxon>Pezizomycotina</taxon>
        <taxon>Eurotiomycetes</taxon>
        <taxon>Eurotiomycetidae</taxon>
        <taxon>Onygenales</taxon>
        <taxon>Ajellomycetaceae</taxon>
        <taxon>Blastomyces</taxon>
    </lineage>
</organism>
<dbReference type="Proteomes" id="UP000224080">
    <property type="component" value="Unassembled WGS sequence"/>
</dbReference>
<comment type="caution">
    <text evidence="2">The sequence shown here is derived from an EMBL/GenBank/DDBJ whole genome shotgun (WGS) entry which is preliminary data.</text>
</comment>
<dbReference type="InterPro" id="IPR043502">
    <property type="entry name" value="DNA/RNA_pol_sf"/>
</dbReference>
<dbReference type="Pfam" id="PF25545">
    <property type="entry name" value="DUF7924"/>
    <property type="match status" value="1"/>
</dbReference>
<dbReference type="InterPro" id="IPR057684">
    <property type="entry name" value="DUF7924"/>
</dbReference>
<dbReference type="Gene3D" id="3.10.10.10">
    <property type="entry name" value="HIV Type 1 Reverse Transcriptase, subunit A, domain 1"/>
    <property type="match status" value="1"/>
</dbReference>
<evidence type="ECO:0000259" key="1">
    <source>
        <dbReference type="Pfam" id="PF25545"/>
    </source>
</evidence>
<dbReference type="OrthoDB" id="5400850at2759"/>
<evidence type="ECO:0000313" key="2">
    <source>
        <dbReference type="EMBL" id="PGH03921.1"/>
    </source>
</evidence>
<proteinExistence type="predicted"/>
<dbReference type="STRING" id="2060905.A0A2B7X567"/>
<dbReference type="PANTHER" id="PTHR42470">
    <property type="entry name" value="VAST DOMAIN-CONTAINING PROTEIN"/>
    <property type="match status" value="1"/>
</dbReference>
<sequence>MDLSFFMATYYMHFPFLTCEVKCGATALDIADRQNAHSMTLSVDRWKTAFVTPHGGRQQLTVSSMGLTSSPGFFQNMMEAIWLTQNIGFFPFMESPPSWCLTPMSTTVALTSDTNLSTIALVGEATPQLSGSFKSYEQRMQHEARGQQEVPLNAVDELEAILQRYDALSASVEAEEAPPPQPNPCWTLATIPSSIHSKGSLRA</sequence>
<gene>
    <name evidence="2" type="ORF">GX51_03757</name>
</gene>
<dbReference type="SUPFAM" id="SSF56672">
    <property type="entry name" value="DNA/RNA polymerases"/>
    <property type="match status" value="1"/>
</dbReference>
<keyword evidence="3" id="KW-1185">Reference proteome</keyword>
<feature type="domain" description="DUF7924" evidence="1">
    <location>
        <begin position="2"/>
        <end position="44"/>
    </location>
</feature>
<dbReference type="AlphaFoldDB" id="A0A2B7X567"/>
<dbReference type="PANTHER" id="PTHR42470:SF2">
    <property type="match status" value="1"/>
</dbReference>
<dbReference type="EMBL" id="PDNC01000043">
    <property type="protein sequence ID" value="PGH03921.1"/>
    <property type="molecule type" value="Genomic_DNA"/>
</dbReference>
<accession>A0A2B7X567</accession>